<feature type="domain" description="HTH tetR-type" evidence="3">
    <location>
        <begin position="13"/>
        <end position="73"/>
    </location>
</feature>
<evidence type="ECO:0000256" key="1">
    <source>
        <dbReference type="ARBA" id="ARBA00023125"/>
    </source>
</evidence>
<dbReference type="OrthoDB" id="268339at2"/>
<dbReference type="PRINTS" id="PR00455">
    <property type="entry name" value="HTHTETR"/>
</dbReference>
<evidence type="ECO:0000313" key="5">
    <source>
        <dbReference type="Proteomes" id="UP000094197"/>
    </source>
</evidence>
<evidence type="ECO:0000259" key="3">
    <source>
        <dbReference type="PROSITE" id="PS50977"/>
    </source>
</evidence>
<dbReference type="Pfam" id="PF17929">
    <property type="entry name" value="TetR_C_34"/>
    <property type="match status" value="1"/>
</dbReference>
<dbReference type="Pfam" id="PF00440">
    <property type="entry name" value="TetR_N"/>
    <property type="match status" value="1"/>
</dbReference>
<dbReference type="InterPro" id="IPR001647">
    <property type="entry name" value="HTH_TetR"/>
</dbReference>
<proteinExistence type="predicted"/>
<sequence length="219" mass="25787">MEKKRARKPEEKEVRKQSIVNALKELLLKERFPLPSSNDIAQAAQVTKGVIYFYFKTREEIFLTLYLQEANHFFEKLDRVLLQDSYSIEKVKKTILAQFTENEIFMFLGLIVPGILESNVDPEFLYSFKKATADGMDQIAKSWMKKEKELTLTKARKFILRFFFLALMLWQHNHPTESAQKAFAGKKLWLAEGDFKQELSESFDWLWQGLMRDSSPKRS</sequence>
<dbReference type="GO" id="GO:0003677">
    <property type="term" value="F:DNA binding"/>
    <property type="evidence" value="ECO:0007669"/>
    <property type="project" value="UniProtKB-UniRule"/>
</dbReference>
<evidence type="ECO:0000313" key="4">
    <source>
        <dbReference type="EMBL" id="AOP33111.1"/>
    </source>
</evidence>
<dbReference type="InterPro" id="IPR041483">
    <property type="entry name" value="TetR_C_34"/>
</dbReference>
<dbReference type="Proteomes" id="UP000094197">
    <property type="component" value="Chromosome 1"/>
</dbReference>
<dbReference type="KEGG" id="laj:A0128_04095"/>
<gene>
    <name evidence="4" type="ORF">A0128_04095</name>
</gene>
<protein>
    <submittedName>
        <fullName evidence="4">Transcriptional regulator</fullName>
    </submittedName>
</protein>
<dbReference type="EMBL" id="CP015217">
    <property type="protein sequence ID" value="AOP33111.1"/>
    <property type="molecule type" value="Genomic_DNA"/>
</dbReference>
<name>A0A1D7UU87_9LEPT</name>
<keyword evidence="5" id="KW-1185">Reference proteome</keyword>
<reference evidence="4 5" key="1">
    <citation type="submission" date="2016-04" db="EMBL/GenBank/DDBJ databases">
        <title>Complete genome seqeunce of Leptospira alstonii serovar Room22.</title>
        <authorList>
            <person name="Nally J.E."/>
            <person name="Bayles D.O."/>
            <person name="Hurley D."/>
            <person name="Fanning S."/>
            <person name="McMahon B.J."/>
            <person name="Arent Z."/>
        </authorList>
    </citation>
    <scope>NUCLEOTIDE SEQUENCE [LARGE SCALE GENOMIC DNA]</scope>
    <source>
        <strain evidence="4 5">GWTS #1</strain>
    </source>
</reference>
<accession>A0A1D7UU87</accession>
<evidence type="ECO:0000256" key="2">
    <source>
        <dbReference type="PROSITE-ProRule" id="PRU00335"/>
    </source>
</evidence>
<dbReference type="Gene3D" id="1.10.357.10">
    <property type="entry name" value="Tetracycline Repressor, domain 2"/>
    <property type="match status" value="1"/>
</dbReference>
<dbReference type="InterPro" id="IPR009057">
    <property type="entry name" value="Homeodomain-like_sf"/>
</dbReference>
<keyword evidence="1 2" id="KW-0238">DNA-binding</keyword>
<organism evidence="4 5">
    <name type="scientific">Leptospira tipperaryensis</name>
    <dbReference type="NCBI Taxonomy" id="2564040"/>
    <lineage>
        <taxon>Bacteria</taxon>
        <taxon>Pseudomonadati</taxon>
        <taxon>Spirochaetota</taxon>
        <taxon>Spirochaetia</taxon>
        <taxon>Leptospirales</taxon>
        <taxon>Leptospiraceae</taxon>
        <taxon>Leptospira</taxon>
    </lineage>
</organism>
<dbReference type="AlphaFoldDB" id="A0A1D7UU87"/>
<feature type="DNA-binding region" description="H-T-H motif" evidence="2">
    <location>
        <begin position="36"/>
        <end position="55"/>
    </location>
</feature>
<dbReference type="PROSITE" id="PS50977">
    <property type="entry name" value="HTH_TETR_2"/>
    <property type="match status" value="1"/>
</dbReference>
<dbReference type="SUPFAM" id="SSF46689">
    <property type="entry name" value="Homeodomain-like"/>
    <property type="match status" value="1"/>
</dbReference>
<dbReference type="RefSeq" id="WP_069606352.1">
    <property type="nucleotide sequence ID" value="NZ_CP015217.1"/>
</dbReference>